<dbReference type="PANTHER" id="PTHR42711:SF5">
    <property type="entry name" value="ABC TRANSPORTER ATP-BINDING PROTEIN NATA"/>
    <property type="match status" value="1"/>
</dbReference>
<dbReference type="CDD" id="cd03230">
    <property type="entry name" value="ABC_DR_subfamily_A"/>
    <property type="match status" value="1"/>
</dbReference>
<name>A0A235F914_9BACL</name>
<feature type="domain" description="ABC transporter" evidence="5">
    <location>
        <begin position="16"/>
        <end position="244"/>
    </location>
</feature>
<evidence type="ECO:0000313" key="6">
    <source>
        <dbReference type="EMBL" id="OYD57768.1"/>
    </source>
</evidence>
<dbReference type="InterPro" id="IPR050763">
    <property type="entry name" value="ABC_transporter_ATP-binding"/>
</dbReference>
<dbReference type="OrthoDB" id="9804819at2"/>
<gene>
    <name evidence="6" type="ORF">CGZ90_11660</name>
</gene>
<keyword evidence="4 6" id="KW-0067">ATP-binding</keyword>
<comment type="similarity">
    <text evidence="1">Belongs to the ABC transporter superfamily.</text>
</comment>
<proteinExistence type="inferred from homology"/>
<reference evidence="6 7" key="1">
    <citation type="submission" date="2017-07" db="EMBL/GenBank/DDBJ databases">
        <title>Fictibacillus sp. nov. GDSW-R2A3 Genome sequencing and assembly.</title>
        <authorList>
            <person name="Mayilraj S."/>
        </authorList>
    </citation>
    <scope>NUCLEOTIDE SEQUENCE [LARGE SCALE GENOMIC DNA]</scope>
    <source>
        <strain evidence="6 7">GDSW-R2A3</strain>
    </source>
</reference>
<dbReference type="AlphaFoldDB" id="A0A235F914"/>
<sequence length="312" mass="34823">MNVQDRGRITVSVPFIESENVSKDFNGQRVLQNVSFSIDEGEVVGLLGPNGSGKTTMIRLLNGVINPSSGKMRVGDYNPEKNADDIRSMSGILTDGAGLYQEMTGLENLVFFSKLYKAYDLKRIKLLLEEFGLAEAQYKNVGKYSTGMKRRLGMIKAILHKPKLLFLDEPTNGLDPEGIQMVLKYIKALNQQEGTTVLLCSHILHQLEHVCSRYLFLQQGQIIESGTLKELEKKRVNIIELKVETGLPVSAGEFGFPAAAAGENVYRFTLPDRSDITPLIQRIAAKAPVYHVEIENRDLESLYFQIRGGKNE</sequence>
<evidence type="ECO:0000256" key="2">
    <source>
        <dbReference type="ARBA" id="ARBA00022448"/>
    </source>
</evidence>
<dbReference type="Pfam" id="PF00005">
    <property type="entry name" value="ABC_tran"/>
    <property type="match status" value="1"/>
</dbReference>
<comment type="caution">
    <text evidence="6">The sequence shown here is derived from an EMBL/GenBank/DDBJ whole genome shotgun (WGS) entry which is preliminary data.</text>
</comment>
<dbReference type="GO" id="GO:0016887">
    <property type="term" value="F:ATP hydrolysis activity"/>
    <property type="evidence" value="ECO:0007669"/>
    <property type="project" value="InterPro"/>
</dbReference>
<evidence type="ECO:0000256" key="1">
    <source>
        <dbReference type="ARBA" id="ARBA00005417"/>
    </source>
</evidence>
<dbReference type="SMART" id="SM00382">
    <property type="entry name" value="AAA"/>
    <property type="match status" value="1"/>
</dbReference>
<dbReference type="InterPro" id="IPR003593">
    <property type="entry name" value="AAA+_ATPase"/>
</dbReference>
<dbReference type="GO" id="GO:0005524">
    <property type="term" value="F:ATP binding"/>
    <property type="evidence" value="ECO:0007669"/>
    <property type="project" value="UniProtKB-KW"/>
</dbReference>
<keyword evidence="7" id="KW-1185">Reference proteome</keyword>
<dbReference type="Gene3D" id="3.40.50.300">
    <property type="entry name" value="P-loop containing nucleotide triphosphate hydrolases"/>
    <property type="match status" value="1"/>
</dbReference>
<dbReference type="Proteomes" id="UP000215059">
    <property type="component" value="Unassembled WGS sequence"/>
</dbReference>
<evidence type="ECO:0000313" key="7">
    <source>
        <dbReference type="Proteomes" id="UP000215059"/>
    </source>
</evidence>
<organism evidence="6 7">
    <name type="scientific">Fictibacillus aquaticus</name>
    <dbReference type="NCBI Taxonomy" id="2021314"/>
    <lineage>
        <taxon>Bacteria</taxon>
        <taxon>Bacillati</taxon>
        <taxon>Bacillota</taxon>
        <taxon>Bacilli</taxon>
        <taxon>Bacillales</taxon>
        <taxon>Fictibacillaceae</taxon>
        <taxon>Fictibacillus</taxon>
    </lineage>
</organism>
<protein>
    <submittedName>
        <fullName evidence="6">ABC transporter ATP-binding protein</fullName>
    </submittedName>
</protein>
<dbReference type="EMBL" id="NOII01000003">
    <property type="protein sequence ID" value="OYD57768.1"/>
    <property type="molecule type" value="Genomic_DNA"/>
</dbReference>
<dbReference type="SUPFAM" id="SSF52540">
    <property type="entry name" value="P-loop containing nucleoside triphosphate hydrolases"/>
    <property type="match status" value="1"/>
</dbReference>
<dbReference type="PROSITE" id="PS50893">
    <property type="entry name" value="ABC_TRANSPORTER_2"/>
    <property type="match status" value="1"/>
</dbReference>
<keyword evidence="3" id="KW-0547">Nucleotide-binding</keyword>
<keyword evidence="2" id="KW-0813">Transport</keyword>
<dbReference type="PANTHER" id="PTHR42711">
    <property type="entry name" value="ABC TRANSPORTER ATP-BINDING PROTEIN"/>
    <property type="match status" value="1"/>
</dbReference>
<dbReference type="InterPro" id="IPR027417">
    <property type="entry name" value="P-loop_NTPase"/>
</dbReference>
<evidence type="ECO:0000256" key="4">
    <source>
        <dbReference type="ARBA" id="ARBA00022840"/>
    </source>
</evidence>
<dbReference type="InterPro" id="IPR003439">
    <property type="entry name" value="ABC_transporter-like_ATP-bd"/>
</dbReference>
<evidence type="ECO:0000259" key="5">
    <source>
        <dbReference type="PROSITE" id="PS50893"/>
    </source>
</evidence>
<accession>A0A235F914</accession>
<evidence type="ECO:0000256" key="3">
    <source>
        <dbReference type="ARBA" id="ARBA00022741"/>
    </source>
</evidence>